<protein>
    <submittedName>
        <fullName evidence="1">Uncharacterized protein</fullName>
    </submittedName>
</protein>
<evidence type="ECO:0000313" key="1">
    <source>
        <dbReference type="EMBL" id="TVY32247.1"/>
    </source>
</evidence>
<dbReference type="Proteomes" id="UP000443090">
    <property type="component" value="Unassembled WGS sequence"/>
</dbReference>
<comment type="caution">
    <text evidence="1">The sequence shown here is derived from an EMBL/GenBank/DDBJ whole genome shotgun (WGS) entry which is preliminary data.</text>
</comment>
<proteinExistence type="predicted"/>
<keyword evidence="2" id="KW-1185">Reference proteome</keyword>
<accession>A0A8H8RCX2</accession>
<gene>
    <name evidence="1" type="ORF">LOCC1_G008861</name>
</gene>
<name>A0A8H8RCX2_9HELO</name>
<dbReference type="EMBL" id="QGMI01001791">
    <property type="protein sequence ID" value="TVY32247.1"/>
    <property type="molecule type" value="Genomic_DNA"/>
</dbReference>
<reference evidence="1 2" key="1">
    <citation type="submission" date="2018-05" db="EMBL/GenBank/DDBJ databases">
        <title>Genome sequencing and assembly of the regulated plant pathogen Lachnellula willkommii and related sister species for the development of diagnostic species identification markers.</title>
        <authorList>
            <person name="Giroux E."/>
            <person name="Bilodeau G."/>
        </authorList>
    </citation>
    <scope>NUCLEOTIDE SEQUENCE [LARGE SCALE GENOMIC DNA]</scope>
    <source>
        <strain evidence="1 2">CBS 160.35</strain>
    </source>
</reference>
<evidence type="ECO:0000313" key="2">
    <source>
        <dbReference type="Proteomes" id="UP000443090"/>
    </source>
</evidence>
<organism evidence="1 2">
    <name type="scientific">Lachnellula occidentalis</name>
    <dbReference type="NCBI Taxonomy" id="215460"/>
    <lineage>
        <taxon>Eukaryota</taxon>
        <taxon>Fungi</taxon>
        <taxon>Dikarya</taxon>
        <taxon>Ascomycota</taxon>
        <taxon>Pezizomycotina</taxon>
        <taxon>Leotiomycetes</taxon>
        <taxon>Helotiales</taxon>
        <taxon>Lachnaceae</taxon>
        <taxon>Lachnellula</taxon>
    </lineage>
</organism>
<sequence>MGPSAVVCIAALLL</sequence>